<gene>
    <name evidence="2" type="ORF">V8G54_012501</name>
</gene>
<organism evidence="2 3">
    <name type="scientific">Vigna mungo</name>
    <name type="common">Black gram</name>
    <name type="synonym">Phaseolus mungo</name>
    <dbReference type="NCBI Taxonomy" id="3915"/>
    <lineage>
        <taxon>Eukaryota</taxon>
        <taxon>Viridiplantae</taxon>
        <taxon>Streptophyta</taxon>
        <taxon>Embryophyta</taxon>
        <taxon>Tracheophyta</taxon>
        <taxon>Spermatophyta</taxon>
        <taxon>Magnoliopsida</taxon>
        <taxon>eudicotyledons</taxon>
        <taxon>Gunneridae</taxon>
        <taxon>Pentapetalae</taxon>
        <taxon>rosids</taxon>
        <taxon>fabids</taxon>
        <taxon>Fabales</taxon>
        <taxon>Fabaceae</taxon>
        <taxon>Papilionoideae</taxon>
        <taxon>50 kb inversion clade</taxon>
        <taxon>NPAAA clade</taxon>
        <taxon>indigoferoid/millettioid clade</taxon>
        <taxon>Phaseoleae</taxon>
        <taxon>Vigna</taxon>
    </lineage>
</organism>
<feature type="region of interest" description="Disordered" evidence="1">
    <location>
        <begin position="1"/>
        <end position="30"/>
    </location>
</feature>
<dbReference type="AlphaFoldDB" id="A0AAQ3NT93"/>
<sequence length="177" mass="19760">MASRYFPITKKSKHHAMRDQSNESEIKTLEREGDSSRIQICLQRVEESVSTLLPSKDMNPNARLALRALKGATRHSAVYGASAQRPSRGQTGIDASYLELRAPKEGKQASCVTCSAEDPRKGQPGAMHLLQPSSLVVIATFSQGLDEHFCEACERYKALLKKRLNHRFDEVAQLNMF</sequence>
<dbReference type="Proteomes" id="UP001374535">
    <property type="component" value="Chromosome 4"/>
</dbReference>
<feature type="compositionally biased region" description="Basic and acidic residues" evidence="1">
    <location>
        <begin position="17"/>
        <end position="30"/>
    </location>
</feature>
<proteinExistence type="predicted"/>
<evidence type="ECO:0000313" key="3">
    <source>
        <dbReference type="Proteomes" id="UP001374535"/>
    </source>
</evidence>
<name>A0AAQ3NT93_VIGMU</name>
<evidence type="ECO:0000313" key="2">
    <source>
        <dbReference type="EMBL" id="WVZ14935.1"/>
    </source>
</evidence>
<evidence type="ECO:0000256" key="1">
    <source>
        <dbReference type="SAM" id="MobiDB-lite"/>
    </source>
</evidence>
<keyword evidence="3" id="KW-1185">Reference proteome</keyword>
<accession>A0AAQ3NT93</accession>
<protein>
    <submittedName>
        <fullName evidence="2">Uncharacterized protein</fullName>
    </submittedName>
</protein>
<dbReference type="EMBL" id="CP144697">
    <property type="protein sequence ID" value="WVZ14935.1"/>
    <property type="molecule type" value="Genomic_DNA"/>
</dbReference>
<reference evidence="2 3" key="1">
    <citation type="journal article" date="2023" name="Life. Sci Alliance">
        <title>Evolutionary insights into 3D genome organization and epigenetic landscape of Vigna mungo.</title>
        <authorList>
            <person name="Junaid A."/>
            <person name="Singh B."/>
            <person name="Bhatia S."/>
        </authorList>
    </citation>
    <scope>NUCLEOTIDE SEQUENCE [LARGE SCALE GENOMIC DNA]</scope>
    <source>
        <strain evidence="2">Urdbean</strain>
    </source>
</reference>